<evidence type="ECO:0000259" key="11">
    <source>
        <dbReference type="PROSITE" id="PS51030"/>
    </source>
</evidence>
<sequence length="516" mass="58775">MSYDDEQKFVPYNDTDTPLSICTNDPFYGQNVKTEIIPKVEQEITGHWGLSQDLAAYVKEEYPSEYQISNGSAQTANVTYVDPTSNRRYFNNVNGYNHQQFYDSSSQASGSSPATSVSLSNSSLSPDSLINVPVTQRSSIGKMVSFCKICGDKSSGYHYGVTSCEGCKGFFRRSIQRKIDYRCLKQQVCEIRRDSRNRCQFCRFKKCLDAGMSKDSVRQVRFKGNPKNETVSSDSDGFVSSSTSPEPDSEMNAFIYHLVQLYEATCNHTNMKVRHMVAKPANLIISDDAVLNRLNAWQIFANEFTNEMKDMVAFAREIPRMDRLKQNDKACLLKKNMFLLYFLRMIRGLSSKGLLLKDGRLIDFKALQVLYGSLADEMLHVANFILSLGISDTEIALFIVYVLVQPLSSEYQTAHGFTSPIELMTLYEYVRKALCQKMSTSAEGIEKFHRLLSVIPALNQIDQKHRRIIHDVIQENINIVQFPALFLEVFQAKEQQPTYNNQENHFHPPPQRTISC</sequence>
<dbReference type="OMA" id="RKIDYRC"/>
<protein>
    <submittedName>
        <fullName evidence="13">CBN-SEX-1 protein</fullName>
    </submittedName>
</protein>
<dbReference type="PROSITE" id="PS51030">
    <property type="entry name" value="NUCLEAR_REC_DBD_2"/>
    <property type="match status" value="1"/>
</dbReference>
<keyword evidence="8" id="KW-0675">Receptor</keyword>
<accession>G0MHT8</accession>
<dbReference type="Gene3D" id="1.10.565.10">
    <property type="entry name" value="Retinoid X Receptor"/>
    <property type="match status" value="1"/>
</dbReference>
<dbReference type="InParanoid" id="G0MHT8"/>
<keyword evidence="5" id="KW-0805">Transcription regulation</keyword>
<dbReference type="Pfam" id="PF00105">
    <property type="entry name" value="zf-C4"/>
    <property type="match status" value="1"/>
</dbReference>
<dbReference type="CDD" id="cd07165">
    <property type="entry name" value="NR_DBD_DmE78_like"/>
    <property type="match status" value="1"/>
</dbReference>
<dbReference type="Proteomes" id="UP000008068">
    <property type="component" value="Unassembled WGS sequence"/>
</dbReference>
<dbReference type="SMART" id="SM00399">
    <property type="entry name" value="ZnF_C4"/>
    <property type="match status" value="1"/>
</dbReference>
<keyword evidence="4" id="KW-0862">Zinc</keyword>
<dbReference type="STRING" id="135651.G0MHT8"/>
<feature type="domain" description="Nuclear receptor" evidence="11">
    <location>
        <begin position="144"/>
        <end position="219"/>
    </location>
</feature>
<keyword evidence="3" id="KW-0863">Zinc-finger</keyword>
<keyword evidence="9" id="KW-0539">Nucleus</keyword>
<feature type="region of interest" description="Disordered" evidence="10">
    <location>
        <begin position="102"/>
        <end position="123"/>
    </location>
</feature>
<evidence type="ECO:0000313" key="13">
    <source>
        <dbReference type="EMBL" id="EGT59550.1"/>
    </source>
</evidence>
<dbReference type="SUPFAM" id="SSF48508">
    <property type="entry name" value="Nuclear receptor ligand-binding domain"/>
    <property type="match status" value="1"/>
</dbReference>
<dbReference type="PANTHER" id="PTHR45805">
    <property type="entry name" value="NUCLEAR HORMONE RECEPTOR HR3-RELATED"/>
    <property type="match status" value="1"/>
</dbReference>
<dbReference type="GO" id="GO:0005634">
    <property type="term" value="C:nucleus"/>
    <property type="evidence" value="ECO:0007669"/>
    <property type="project" value="UniProtKB-SubCell"/>
</dbReference>
<evidence type="ECO:0000256" key="6">
    <source>
        <dbReference type="ARBA" id="ARBA00023125"/>
    </source>
</evidence>
<keyword evidence="2" id="KW-0479">Metal-binding</keyword>
<evidence type="ECO:0000256" key="4">
    <source>
        <dbReference type="ARBA" id="ARBA00022833"/>
    </source>
</evidence>
<dbReference type="InterPro" id="IPR013088">
    <property type="entry name" value="Znf_NHR/GATA"/>
</dbReference>
<dbReference type="GO" id="GO:0042464">
    <property type="term" value="P:dosage compensation by hypoactivation of X chromosome"/>
    <property type="evidence" value="ECO:0007669"/>
    <property type="project" value="EnsemblMetazoa"/>
</dbReference>
<keyword evidence="14" id="KW-1185">Reference proteome</keyword>
<keyword evidence="7" id="KW-0804">Transcription</keyword>
<reference evidence="14" key="1">
    <citation type="submission" date="2011-07" db="EMBL/GenBank/DDBJ databases">
        <authorList>
            <consortium name="Caenorhabditis brenneri Sequencing and Analysis Consortium"/>
            <person name="Wilson R.K."/>
        </authorList>
    </citation>
    <scope>NUCLEOTIDE SEQUENCE [LARGE SCALE GENOMIC DNA]</scope>
    <source>
        <strain evidence="14">PB2801</strain>
    </source>
</reference>
<dbReference type="InterPro" id="IPR001628">
    <property type="entry name" value="Znf_hrmn_rcpt"/>
</dbReference>
<gene>
    <name evidence="13" type="primary">Cbn-sex-1</name>
    <name evidence="13" type="ORF">CAEBREN_13485</name>
</gene>
<evidence type="ECO:0000256" key="2">
    <source>
        <dbReference type="ARBA" id="ARBA00022723"/>
    </source>
</evidence>
<dbReference type="eggNOG" id="KOG4846">
    <property type="taxonomic scope" value="Eukaryota"/>
</dbReference>
<dbReference type="InterPro" id="IPR000536">
    <property type="entry name" value="Nucl_hrmn_rcpt_lig-bd"/>
</dbReference>
<dbReference type="PRINTS" id="PR00047">
    <property type="entry name" value="STROIDFINGER"/>
</dbReference>
<dbReference type="EMBL" id="GL379795">
    <property type="protein sequence ID" value="EGT59550.1"/>
    <property type="molecule type" value="Genomic_DNA"/>
</dbReference>
<evidence type="ECO:0000259" key="12">
    <source>
        <dbReference type="PROSITE" id="PS51843"/>
    </source>
</evidence>
<dbReference type="HOGENOM" id="CLU_040350_0_0_1"/>
<dbReference type="GO" id="GO:0008270">
    <property type="term" value="F:zinc ion binding"/>
    <property type="evidence" value="ECO:0007669"/>
    <property type="project" value="UniProtKB-KW"/>
</dbReference>
<dbReference type="InterPro" id="IPR035500">
    <property type="entry name" value="NHR-like_dom_sf"/>
</dbReference>
<dbReference type="GO" id="GO:0000977">
    <property type="term" value="F:RNA polymerase II transcription regulatory region sequence-specific DNA binding"/>
    <property type="evidence" value="ECO:0007669"/>
    <property type="project" value="EnsemblMetazoa"/>
</dbReference>
<dbReference type="FunCoup" id="G0MHT8">
    <property type="interactions" value="961"/>
</dbReference>
<feature type="region of interest" description="Disordered" evidence="10">
    <location>
        <begin position="223"/>
        <end position="247"/>
    </location>
</feature>
<evidence type="ECO:0000256" key="9">
    <source>
        <dbReference type="ARBA" id="ARBA00023242"/>
    </source>
</evidence>
<dbReference type="PROSITE" id="PS00031">
    <property type="entry name" value="NUCLEAR_REC_DBD_1"/>
    <property type="match status" value="1"/>
</dbReference>
<dbReference type="PRINTS" id="PR00398">
    <property type="entry name" value="STRDHORMONER"/>
</dbReference>
<dbReference type="GO" id="GO:0007538">
    <property type="term" value="P:primary sex determination"/>
    <property type="evidence" value="ECO:0007669"/>
    <property type="project" value="EnsemblMetazoa"/>
</dbReference>
<dbReference type="SMART" id="SM00430">
    <property type="entry name" value="HOLI"/>
    <property type="match status" value="1"/>
</dbReference>
<dbReference type="AlphaFoldDB" id="G0MHT8"/>
<feature type="compositionally biased region" description="Low complexity" evidence="10">
    <location>
        <begin position="230"/>
        <end position="244"/>
    </location>
</feature>
<keyword evidence="6" id="KW-0238">DNA-binding</keyword>
<dbReference type="GO" id="GO:0000381">
    <property type="term" value="P:regulation of alternative mRNA splicing, via spliceosome"/>
    <property type="evidence" value="ECO:0007669"/>
    <property type="project" value="EnsemblMetazoa"/>
</dbReference>
<dbReference type="OrthoDB" id="6081310at2759"/>
<evidence type="ECO:0000256" key="1">
    <source>
        <dbReference type="ARBA" id="ARBA00004123"/>
    </source>
</evidence>
<comment type="subcellular location">
    <subcellularLocation>
        <location evidence="1">Nucleus</location>
    </subcellularLocation>
</comment>
<dbReference type="GO" id="GO:0003700">
    <property type="term" value="F:DNA-binding transcription factor activity"/>
    <property type="evidence" value="ECO:0007669"/>
    <property type="project" value="InterPro"/>
</dbReference>
<dbReference type="PROSITE" id="PS51843">
    <property type="entry name" value="NR_LBD"/>
    <property type="match status" value="1"/>
</dbReference>
<feature type="compositionally biased region" description="Low complexity" evidence="10">
    <location>
        <begin position="104"/>
        <end position="123"/>
    </location>
</feature>
<dbReference type="InterPro" id="IPR001723">
    <property type="entry name" value="Nuclear_hrmn_rcpt"/>
</dbReference>
<dbReference type="GO" id="GO:0000122">
    <property type="term" value="P:negative regulation of transcription by RNA polymerase II"/>
    <property type="evidence" value="ECO:0007669"/>
    <property type="project" value="EnsemblMetazoa"/>
</dbReference>
<organism evidence="14">
    <name type="scientific">Caenorhabditis brenneri</name>
    <name type="common">Nematode worm</name>
    <dbReference type="NCBI Taxonomy" id="135651"/>
    <lineage>
        <taxon>Eukaryota</taxon>
        <taxon>Metazoa</taxon>
        <taxon>Ecdysozoa</taxon>
        <taxon>Nematoda</taxon>
        <taxon>Chromadorea</taxon>
        <taxon>Rhabditida</taxon>
        <taxon>Rhabditina</taxon>
        <taxon>Rhabditomorpha</taxon>
        <taxon>Rhabditoidea</taxon>
        <taxon>Rhabditidae</taxon>
        <taxon>Peloderinae</taxon>
        <taxon>Caenorhabditis</taxon>
    </lineage>
</organism>
<name>G0MHT8_CAEBE</name>
<dbReference type="FunFam" id="3.30.50.10:FF:000006">
    <property type="entry name" value="Nuclear receptor subfamily 5 group A member"/>
    <property type="match status" value="1"/>
</dbReference>
<dbReference type="SUPFAM" id="SSF57716">
    <property type="entry name" value="Glucocorticoid receptor-like (DNA-binding domain)"/>
    <property type="match status" value="1"/>
</dbReference>
<evidence type="ECO:0000256" key="3">
    <source>
        <dbReference type="ARBA" id="ARBA00022771"/>
    </source>
</evidence>
<evidence type="ECO:0000313" key="14">
    <source>
        <dbReference type="Proteomes" id="UP000008068"/>
    </source>
</evidence>
<evidence type="ECO:0000256" key="8">
    <source>
        <dbReference type="ARBA" id="ARBA00023170"/>
    </source>
</evidence>
<evidence type="ECO:0000256" key="7">
    <source>
        <dbReference type="ARBA" id="ARBA00023163"/>
    </source>
</evidence>
<evidence type="ECO:0000256" key="5">
    <source>
        <dbReference type="ARBA" id="ARBA00023015"/>
    </source>
</evidence>
<dbReference type="Gene3D" id="3.30.50.10">
    <property type="entry name" value="Erythroid Transcription Factor GATA-1, subunit A"/>
    <property type="match status" value="1"/>
</dbReference>
<proteinExistence type="predicted"/>
<evidence type="ECO:0000256" key="10">
    <source>
        <dbReference type="SAM" id="MobiDB-lite"/>
    </source>
</evidence>
<feature type="domain" description="NR LBD" evidence="12">
    <location>
        <begin position="250"/>
        <end position="491"/>
    </location>
</feature>